<comment type="cofactor">
    <cofactor evidence="1">
        <name>a divalent metal cation</name>
        <dbReference type="ChEBI" id="CHEBI:60240"/>
    </cofactor>
</comment>
<comment type="caution">
    <text evidence="4">The sequence shown here is derived from an EMBL/GenBank/DDBJ whole genome shotgun (WGS) entry which is preliminary data.</text>
</comment>
<evidence type="ECO:0000313" key="5">
    <source>
        <dbReference type="Proteomes" id="UP001162156"/>
    </source>
</evidence>
<proteinExistence type="predicted"/>
<keyword evidence="2" id="KW-0479">Metal-binding</keyword>
<gene>
    <name evidence="4" type="ORF">NQ314_012784</name>
</gene>
<dbReference type="InterPro" id="IPR027806">
    <property type="entry name" value="HARBI1_dom"/>
</dbReference>
<evidence type="ECO:0000259" key="3">
    <source>
        <dbReference type="Pfam" id="PF13359"/>
    </source>
</evidence>
<protein>
    <recommendedName>
        <fullName evidence="3">DDE Tnp4 domain-containing protein</fullName>
    </recommendedName>
</protein>
<evidence type="ECO:0000256" key="2">
    <source>
        <dbReference type="ARBA" id="ARBA00022723"/>
    </source>
</evidence>
<accession>A0AAV8XAN0</accession>
<dbReference type="EMBL" id="JANEYF010003574">
    <property type="protein sequence ID" value="KAJ8935471.1"/>
    <property type="molecule type" value="Genomic_DNA"/>
</dbReference>
<dbReference type="Proteomes" id="UP001162156">
    <property type="component" value="Unassembled WGS sequence"/>
</dbReference>
<evidence type="ECO:0000256" key="1">
    <source>
        <dbReference type="ARBA" id="ARBA00001968"/>
    </source>
</evidence>
<organism evidence="4 5">
    <name type="scientific">Rhamnusium bicolor</name>
    <dbReference type="NCBI Taxonomy" id="1586634"/>
    <lineage>
        <taxon>Eukaryota</taxon>
        <taxon>Metazoa</taxon>
        <taxon>Ecdysozoa</taxon>
        <taxon>Arthropoda</taxon>
        <taxon>Hexapoda</taxon>
        <taxon>Insecta</taxon>
        <taxon>Pterygota</taxon>
        <taxon>Neoptera</taxon>
        <taxon>Endopterygota</taxon>
        <taxon>Coleoptera</taxon>
        <taxon>Polyphaga</taxon>
        <taxon>Cucujiformia</taxon>
        <taxon>Chrysomeloidea</taxon>
        <taxon>Cerambycidae</taxon>
        <taxon>Lepturinae</taxon>
        <taxon>Rhagiini</taxon>
        <taxon>Rhamnusium</taxon>
    </lineage>
</organism>
<sequence>MPFKDDGHLTRRQKNYNLILSKSRVVVENIFPRFKGIIRRFKYLHILELKYIKYYIVTACILHNMLIQQKYGYDDEINEVAEDAWEKNYYE</sequence>
<feature type="domain" description="DDE Tnp4" evidence="3">
    <location>
        <begin position="4"/>
        <end position="64"/>
    </location>
</feature>
<reference evidence="4" key="1">
    <citation type="journal article" date="2023" name="Insect Mol. Biol.">
        <title>Genome sequencing provides insights into the evolution of gene families encoding plant cell wall-degrading enzymes in longhorned beetles.</title>
        <authorList>
            <person name="Shin N.R."/>
            <person name="Okamura Y."/>
            <person name="Kirsch R."/>
            <person name="Pauchet Y."/>
        </authorList>
    </citation>
    <scope>NUCLEOTIDE SEQUENCE</scope>
    <source>
        <strain evidence="4">RBIC_L_NR</strain>
    </source>
</reference>
<evidence type="ECO:0000313" key="4">
    <source>
        <dbReference type="EMBL" id="KAJ8935471.1"/>
    </source>
</evidence>
<name>A0AAV8XAN0_9CUCU</name>
<dbReference type="Pfam" id="PF13359">
    <property type="entry name" value="DDE_Tnp_4"/>
    <property type="match status" value="1"/>
</dbReference>
<dbReference type="AlphaFoldDB" id="A0AAV8XAN0"/>
<keyword evidence="5" id="KW-1185">Reference proteome</keyword>
<dbReference type="GO" id="GO:0046872">
    <property type="term" value="F:metal ion binding"/>
    <property type="evidence" value="ECO:0007669"/>
    <property type="project" value="UniProtKB-KW"/>
</dbReference>